<keyword evidence="4" id="KW-1185">Reference proteome</keyword>
<organism evidence="3 4">
    <name type="scientific">Arcanobacterium wilhelmae</name>
    <dbReference type="NCBI Taxonomy" id="1803177"/>
    <lineage>
        <taxon>Bacteria</taxon>
        <taxon>Bacillati</taxon>
        <taxon>Actinomycetota</taxon>
        <taxon>Actinomycetes</taxon>
        <taxon>Actinomycetales</taxon>
        <taxon>Actinomycetaceae</taxon>
        <taxon>Arcanobacterium</taxon>
    </lineage>
</organism>
<evidence type="ECO:0000259" key="2">
    <source>
        <dbReference type="Pfam" id="PF26366"/>
    </source>
</evidence>
<name>A0ABT9N9V7_9ACTO</name>
<feature type="chain" id="PRO_5045684373" description="DUF8094 domain-containing protein" evidence="1">
    <location>
        <begin position="26"/>
        <end position="332"/>
    </location>
</feature>
<accession>A0ABT9N9V7</accession>
<evidence type="ECO:0000313" key="3">
    <source>
        <dbReference type="EMBL" id="MDP9800495.1"/>
    </source>
</evidence>
<reference evidence="3 4" key="1">
    <citation type="submission" date="2023-07" db="EMBL/GenBank/DDBJ databases">
        <title>Sequencing the genomes of 1000 actinobacteria strains.</title>
        <authorList>
            <person name="Klenk H.-P."/>
        </authorList>
    </citation>
    <scope>NUCLEOTIDE SEQUENCE [LARGE SCALE GENOMIC DNA]</scope>
    <source>
        <strain evidence="3 4">DSM 102162</strain>
    </source>
</reference>
<sequence length="332" mass="34903">MRKALPALGVAFVMALGACSGTSTGSLPQPKPVNSAAPLMETKAFADTVSATAKELANADKAGSMADATAIANPLRAQRVGEYRLKKGMGDKYTLDPIVLDPKSVPVYSGRLFPRSIMQITAPTDQEKLFTLSVWSAPSAREPITLVADVELFPGVNIGALVSADSTKDGYLGKDSTLAYKPADVVAAYAKYLQDRKAGNIAFAADDQLYLKTDEQLKALSNSIKDLGKASATYAPGDSPVQVVSMEDGGALVVGEIRNTTTLEKTKVDATFTVGGELAGWVNQDPAKPSFEIGKSMATTYSSQVAFYLPPKGKVQVIGASAPSIIDMKVTK</sequence>
<evidence type="ECO:0000256" key="1">
    <source>
        <dbReference type="SAM" id="SignalP"/>
    </source>
</evidence>
<feature type="signal peptide" evidence="1">
    <location>
        <begin position="1"/>
        <end position="25"/>
    </location>
</feature>
<protein>
    <recommendedName>
        <fullName evidence="2">DUF8094 domain-containing protein</fullName>
    </recommendedName>
</protein>
<feature type="domain" description="DUF8094" evidence="2">
    <location>
        <begin position="176"/>
        <end position="321"/>
    </location>
</feature>
<dbReference type="InterPro" id="IPR058407">
    <property type="entry name" value="DUF8094"/>
</dbReference>
<proteinExistence type="predicted"/>
<dbReference type="PROSITE" id="PS51257">
    <property type="entry name" value="PROKAR_LIPOPROTEIN"/>
    <property type="match status" value="1"/>
</dbReference>
<evidence type="ECO:0000313" key="4">
    <source>
        <dbReference type="Proteomes" id="UP001235966"/>
    </source>
</evidence>
<dbReference type="EMBL" id="JAUSQW010000001">
    <property type="protein sequence ID" value="MDP9800495.1"/>
    <property type="molecule type" value="Genomic_DNA"/>
</dbReference>
<keyword evidence="1" id="KW-0732">Signal</keyword>
<gene>
    <name evidence="3" type="ORF">J2S49_000571</name>
</gene>
<dbReference type="RefSeq" id="WP_307014214.1">
    <property type="nucleotide sequence ID" value="NZ_JAUSQW010000001.1"/>
</dbReference>
<dbReference type="Proteomes" id="UP001235966">
    <property type="component" value="Unassembled WGS sequence"/>
</dbReference>
<dbReference type="Pfam" id="PF26366">
    <property type="entry name" value="DUF8094"/>
    <property type="match status" value="1"/>
</dbReference>
<comment type="caution">
    <text evidence="3">The sequence shown here is derived from an EMBL/GenBank/DDBJ whole genome shotgun (WGS) entry which is preliminary data.</text>
</comment>